<name>A0A182MET1_9DIPT</name>
<protein>
    <submittedName>
        <fullName evidence="2">Uncharacterized protein</fullName>
    </submittedName>
</protein>
<dbReference type="EMBL" id="AXCM01000316">
    <property type="status" value="NOT_ANNOTATED_CDS"/>
    <property type="molecule type" value="Genomic_DNA"/>
</dbReference>
<organism evidence="2 3">
    <name type="scientific">Anopheles culicifacies</name>
    <dbReference type="NCBI Taxonomy" id="139723"/>
    <lineage>
        <taxon>Eukaryota</taxon>
        <taxon>Metazoa</taxon>
        <taxon>Ecdysozoa</taxon>
        <taxon>Arthropoda</taxon>
        <taxon>Hexapoda</taxon>
        <taxon>Insecta</taxon>
        <taxon>Pterygota</taxon>
        <taxon>Neoptera</taxon>
        <taxon>Endopterygota</taxon>
        <taxon>Diptera</taxon>
        <taxon>Nematocera</taxon>
        <taxon>Culicoidea</taxon>
        <taxon>Culicidae</taxon>
        <taxon>Anophelinae</taxon>
        <taxon>Anopheles</taxon>
        <taxon>culicifacies species complex</taxon>
    </lineage>
</organism>
<dbReference type="Proteomes" id="UP000075883">
    <property type="component" value="Unassembled WGS sequence"/>
</dbReference>
<evidence type="ECO:0000313" key="3">
    <source>
        <dbReference type="Proteomes" id="UP000075883"/>
    </source>
</evidence>
<sequence>MTPFACAVDNVEEQVTKSATSSSKTTSSATSENHSYQHQESYIEQVSSVSKSKQYIQQTASEEFLVRERLVKGKHDSVSTLNSVQQLSTTTTSNGNGTTEHDNRLNGTAQSTNRFHVFKLDRLNIPQTGGPVTDGADQEHVPVSVGVRDAFRSTGRKVTILHTLNNDRTNDHLSGSLYPPFEQIVSSQKATGNFNGDAWPLSKRLIISFVSFAWSVTNDGYRDASRQL</sequence>
<dbReference type="AlphaFoldDB" id="A0A182MET1"/>
<accession>A0A182MET1</accession>
<feature type="compositionally biased region" description="Polar residues" evidence="1">
    <location>
        <begin position="32"/>
        <end position="42"/>
    </location>
</feature>
<feature type="compositionally biased region" description="Low complexity" evidence="1">
    <location>
        <begin position="16"/>
        <end position="31"/>
    </location>
</feature>
<reference evidence="2" key="2">
    <citation type="submission" date="2020-05" db="UniProtKB">
        <authorList>
            <consortium name="EnsemblMetazoa"/>
        </authorList>
    </citation>
    <scope>IDENTIFICATION</scope>
    <source>
        <strain evidence="2">A-37</strain>
    </source>
</reference>
<evidence type="ECO:0000313" key="2">
    <source>
        <dbReference type="EnsemblMetazoa" id="ACUA016540-PA"/>
    </source>
</evidence>
<proteinExistence type="predicted"/>
<feature type="compositionally biased region" description="Low complexity" evidence="1">
    <location>
        <begin position="88"/>
        <end position="98"/>
    </location>
</feature>
<evidence type="ECO:0000256" key="1">
    <source>
        <dbReference type="SAM" id="MobiDB-lite"/>
    </source>
</evidence>
<keyword evidence="3" id="KW-1185">Reference proteome</keyword>
<feature type="region of interest" description="Disordered" evidence="1">
    <location>
        <begin position="75"/>
        <end position="107"/>
    </location>
</feature>
<reference evidence="3" key="1">
    <citation type="submission" date="2013-09" db="EMBL/GenBank/DDBJ databases">
        <title>The Genome Sequence of Anopheles culicifacies species A.</title>
        <authorList>
            <consortium name="The Broad Institute Genomics Platform"/>
            <person name="Neafsey D.E."/>
            <person name="Besansky N."/>
            <person name="Howell P."/>
            <person name="Walton C."/>
            <person name="Young S.K."/>
            <person name="Zeng Q."/>
            <person name="Gargeya S."/>
            <person name="Fitzgerald M."/>
            <person name="Haas B."/>
            <person name="Abouelleil A."/>
            <person name="Allen A.W."/>
            <person name="Alvarado L."/>
            <person name="Arachchi H.M."/>
            <person name="Berlin A.M."/>
            <person name="Chapman S.B."/>
            <person name="Gainer-Dewar J."/>
            <person name="Goldberg J."/>
            <person name="Griggs A."/>
            <person name="Gujja S."/>
            <person name="Hansen M."/>
            <person name="Howarth C."/>
            <person name="Imamovic A."/>
            <person name="Ireland A."/>
            <person name="Larimer J."/>
            <person name="McCowan C."/>
            <person name="Murphy C."/>
            <person name="Pearson M."/>
            <person name="Poon T.W."/>
            <person name="Priest M."/>
            <person name="Roberts A."/>
            <person name="Saif S."/>
            <person name="Shea T."/>
            <person name="Sisk P."/>
            <person name="Sykes S."/>
            <person name="Wortman J."/>
            <person name="Nusbaum C."/>
            <person name="Birren B."/>
        </authorList>
    </citation>
    <scope>NUCLEOTIDE SEQUENCE [LARGE SCALE GENOMIC DNA]</scope>
    <source>
        <strain evidence="3">A-37</strain>
    </source>
</reference>
<dbReference type="EnsemblMetazoa" id="ACUA016540-RA">
    <property type="protein sequence ID" value="ACUA016540-PA"/>
    <property type="gene ID" value="ACUA016540"/>
</dbReference>
<dbReference type="VEuPathDB" id="VectorBase:ACUA016540"/>
<feature type="region of interest" description="Disordered" evidence="1">
    <location>
        <begin position="15"/>
        <end position="42"/>
    </location>
</feature>
<feature type="compositionally biased region" description="Polar residues" evidence="1">
    <location>
        <begin position="78"/>
        <end position="87"/>
    </location>
</feature>